<evidence type="ECO:0000256" key="1">
    <source>
        <dbReference type="SAM" id="Phobius"/>
    </source>
</evidence>
<dbReference type="Pfam" id="PF01757">
    <property type="entry name" value="Acyl_transf_3"/>
    <property type="match status" value="1"/>
</dbReference>
<dbReference type="Proteomes" id="UP000321571">
    <property type="component" value="Unassembled WGS sequence"/>
</dbReference>
<feature type="domain" description="Acyltransferase 3" evidence="2">
    <location>
        <begin position="19"/>
        <end position="389"/>
    </location>
</feature>
<proteinExistence type="predicted"/>
<dbReference type="GO" id="GO:0016020">
    <property type="term" value="C:membrane"/>
    <property type="evidence" value="ECO:0007669"/>
    <property type="project" value="TreeGrafter"/>
</dbReference>
<dbReference type="RefSeq" id="WP_147686081.1">
    <property type="nucleotide sequence ID" value="NZ_VDUX01000004.1"/>
</dbReference>
<organism evidence="3 4">
    <name type="scientific">Aeromicrobium terrae</name>
    <dbReference type="NCBI Taxonomy" id="2498846"/>
    <lineage>
        <taxon>Bacteria</taxon>
        <taxon>Bacillati</taxon>
        <taxon>Actinomycetota</taxon>
        <taxon>Actinomycetes</taxon>
        <taxon>Propionibacteriales</taxon>
        <taxon>Nocardioidaceae</taxon>
        <taxon>Aeromicrobium</taxon>
    </lineage>
</organism>
<keyword evidence="3" id="KW-0012">Acyltransferase</keyword>
<dbReference type="GO" id="GO:0016747">
    <property type="term" value="F:acyltransferase activity, transferring groups other than amino-acyl groups"/>
    <property type="evidence" value="ECO:0007669"/>
    <property type="project" value="InterPro"/>
</dbReference>
<feature type="transmembrane region" description="Helical" evidence="1">
    <location>
        <begin position="370"/>
        <end position="391"/>
    </location>
</feature>
<feature type="transmembrane region" description="Helical" evidence="1">
    <location>
        <begin position="198"/>
        <end position="221"/>
    </location>
</feature>
<feature type="transmembrane region" description="Helical" evidence="1">
    <location>
        <begin position="296"/>
        <end position="319"/>
    </location>
</feature>
<sequence>MSENEILPVQAPSWGRRLAGLDGMRGTALLGIIAAHAIIFFPPLRADGSGIYTGAQNAAVGLLSYSLTFFFVLSAFLLYRPFASAIIKDRPNPPTYDFYRNRVLRVWPAYLVVLAIVGFGFGLTVVDKDAPTLEGLGRLTDPVLLITNVLLIQNYSPSTAYTGLGVSWSLVTEIGFYVLLPLMGWIGVLVARRRSRVFAALVPGILLFVVGVACRIIAIAWNDGHDVKPLTTWNSVFDRSTLVQCDLFGVGMIAAALLVTSQSMSPTAMKRLHRWGWTAIALCAVMVVILGRGERLTTFMGIAFAAGIVLTQMSGADAACRWFVKVMDTAPPRIAGEISLSTYLWHYPVLLFLLKHWGDELRYDGNGGVIVAWLAVAIPSLILGAITYRLVELPAMSRKRRTDRAQPDAKPA</sequence>
<evidence type="ECO:0000259" key="2">
    <source>
        <dbReference type="Pfam" id="PF01757"/>
    </source>
</evidence>
<keyword evidence="1" id="KW-0472">Membrane</keyword>
<feature type="transmembrane region" description="Helical" evidence="1">
    <location>
        <begin position="62"/>
        <end position="82"/>
    </location>
</feature>
<feature type="transmembrane region" description="Helical" evidence="1">
    <location>
        <begin position="241"/>
        <end position="260"/>
    </location>
</feature>
<keyword evidence="4" id="KW-1185">Reference proteome</keyword>
<feature type="transmembrane region" description="Helical" evidence="1">
    <location>
        <begin position="272"/>
        <end position="290"/>
    </location>
</feature>
<comment type="caution">
    <text evidence="3">The sequence shown here is derived from an EMBL/GenBank/DDBJ whole genome shotgun (WGS) entry which is preliminary data.</text>
</comment>
<dbReference type="EMBL" id="VDUX01000004">
    <property type="protein sequence ID" value="TXL60620.1"/>
    <property type="molecule type" value="Genomic_DNA"/>
</dbReference>
<feature type="transmembrane region" description="Helical" evidence="1">
    <location>
        <begin position="340"/>
        <end position="358"/>
    </location>
</feature>
<dbReference type="InterPro" id="IPR002656">
    <property type="entry name" value="Acyl_transf_3_dom"/>
</dbReference>
<dbReference type="PANTHER" id="PTHR23028:SF53">
    <property type="entry name" value="ACYL_TRANSF_3 DOMAIN-CONTAINING PROTEIN"/>
    <property type="match status" value="1"/>
</dbReference>
<reference evidence="3 4" key="1">
    <citation type="submission" date="2019-06" db="EMBL/GenBank/DDBJ databases">
        <title>Aeromicrobium sp. nov., isolated from a maize field.</title>
        <authorList>
            <person name="Lin S.-Y."/>
            <person name="Tsai C.-F."/>
            <person name="Young C.-C."/>
        </authorList>
    </citation>
    <scope>NUCLEOTIDE SEQUENCE [LARGE SCALE GENOMIC DNA]</scope>
    <source>
        <strain evidence="3 4">CC-CFT486</strain>
    </source>
</reference>
<feature type="transmembrane region" description="Helical" evidence="1">
    <location>
        <begin position="23"/>
        <end position="42"/>
    </location>
</feature>
<evidence type="ECO:0000313" key="4">
    <source>
        <dbReference type="Proteomes" id="UP000321571"/>
    </source>
</evidence>
<dbReference type="GO" id="GO:0000271">
    <property type="term" value="P:polysaccharide biosynthetic process"/>
    <property type="evidence" value="ECO:0007669"/>
    <property type="project" value="TreeGrafter"/>
</dbReference>
<dbReference type="OrthoDB" id="5242306at2"/>
<dbReference type="InterPro" id="IPR050879">
    <property type="entry name" value="Acyltransferase_3"/>
</dbReference>
<evidence type="ECO:0000313" key="3">
    <source>
        <dbReference type="EMBL" id="TXL60620.1"/>
    </source>
</evidence>
<gene>
    <name evidence="3" type="ORF">FHP06_09260</name>
</gene>
<protein>
    <submittedName>
        <fullName evidence="3">Acyltransferase</fullName>
    </submittedName>
</protein>
<keyword evidence="3" id="KW-0808">Transferase</keyword>
<keyword evidence="1" id="KW-0812">Transmembrane</keyword>
<feature type="transmembrane region" description="Helical" evidence="1">
    <location>
        <begin position="174"/>
        <end position="191"/>
    </location>
</feature>
<feature type="transmembrane region" description="Helical" evidence="1">
    <location>
        <begin position="103"/>
        <end position="126"/>
    </location>
</feature>
<keyword evidence="1" id="KW-1133">Transmembrane helix</keyword>
<name>A0A5C8NHB3_9ACTN</name>
<dbReference type="PANTHER" id="PTHR23028">
    <property type="entry name" value="ACETYLTRANSFERASE"/>
    <property type="match status" value="1"/>
</dbReference>
<accession>A0A5C8NHB3</accession>
<dbReference type="AlphaFoldDB" id="A0A5C8NHB3"/>